<protein>
    <submittedName>
        <fullName evidence="3">Transcriptional regulator</fullName>
    </submittedName>
</protein>
<feature type="domain" description="DNA-binding protein Rv2175c wHTH" evidence="2">
    <location>
        <begin position="3"/>
        <end position="51"/>
    </location>
</feature>
<reference evidence="3 4" key="1">
    <citation type="submission" date="2019-07" db="EMBL/GenBank/DDBJ databases">
        <title>Whole genome shotgun sequence of Actinotalea fermentans NBRC 105374.</title>
        <authorList>
            <person name="Hosoyama A."/>
            <person name="Uohara A."/>
            <person name="Ohji S."/>
            <person name="Ichikawa N."/>
        </authorList>
    </citation>
    <scope>NUCLEOTIDE SEQUENCE [LARGE SCALE GENOMIC DNA]</scope>
    <source>
        <strain evidence="3 4">NBRC 105374</strain>
    </source>
</reference>
<dbReference type="Pfam" id="PF21531">
    <property type="entry name" value="Rv2175c_wHTH"/>
    <property type="match status" value="1"/>
</dbReference>
<organism evidence="3 4">
    <name type="scientific">Actinotalea fermentans</name>
    <dbReference type="NCBI Taxonomy" id="43671"/>
    <lineage>
        <taxon>Bacteria</taxon>
        <taxon>Bacillati</taxon>
        <taxon>Actinomycetota</taxon>
        <taxon>Actinomycetes</taxon>
        <taxon>Micrococcales</taxon>
        <taxon>Cellulomonadaceae</taxon>
        <taxon>Actinotalea</taxon>
    </lineage>
</organism>
<dbReference type="OrthoDB" id="3784042at2"/>
<gene>
    <name evidence="3" type="ORF">AFE02nite_04300</name>
</gene>
<dbReference type="EMBL" id="BJYK01000001">
    <property type="protein sequence ID" value="GEN78696.1"/>
    <property type="molecule type" value="Genomic_DNA"/>
</dbReference>
<dbReference type="AlphaFoldDB" id="A0A511YU51"/>
<accession>A0A511YU51</accession>
<dbReference type="Proteomes" id="UP000321484">
    <property type="component" value="Unassembled WGS sequence"/>
</dbReference>
<name>A0A511YU51_9CELL</name>
<sequence>MIDGVESWLTLPDVAERLGTDVGQVRRLVQDGALVALRHPDGIRRVPERFLVQADGAWRTVPTLPGTLVLLADAGFSDEEAVRWLFSPDPTLTPVGWPDGAVPAPIDLLAAGQKTEVRRRAQALGF</sequence>
<dbReference type="Pfam" id="PF18367">
    <property type="entry name" value="Rv2175c_C"/>
    <property type="match status" value="1"/>
</dbReference>
<dbReference type="GO" id="GO:0003677">
    <property type="term" value="F:DNA binding"/>
    <property type="evidence" value="ECO:0007669"/>
    <property type="project" value="InterPro"/>
</dbReference>
<evidence type="ECO:0000259" key="1">
    <source>
        <dbReference type="Pfam" id="PF18367"/>
    </source>
</evidence>
<evidence type="ECO:0000259" key="2">
    <source>
        <dbReference type="Pfam" id="PF21531"/>
    </source>
</evidence>
<proteinExistence type="predicted"/>
<comment type="caution">
    <text evidence="3">The sequence shown here is derived from an EMBL/GenBank/DDBJ whole genome shotgun (WGS) entry which is preliminary data.</text>
</comment>
<dbReference type="InterPro" id="IPR048576">
    <property type="entry name" value="Rv2175c_wHTH"/>
</dbReference>
<feature type="domain" description="Rv2175c C-terminal" evidence="1">
    <location>
        <begin position="61"/>
        <end position="125"/>
    </location>
</feature>
<keyword evidence="4" id="KW-1185">Reference proteome</keyword>
<evidence type="ECO:0000313" key="3">
    <source>
        <dbReference type="EMBL" id="GEN78696.1"/>
    </source>
</evidence>
<evidence type="ECO:0000313" key="4">
    <source>
        <dbReference type="Proteomes" id="UP000321484"/>
    </source>
</evidence>
<dbReference type="InterPro" id="IPR041098">
    <property type="entry name" value="Rv2175c_C"/>
</dbReference>